<organism evidence="1">
    <name type="scientific">Anguilla anguilla</name>
    <name type="common">European freshwater eel</name>
    <name type="synonym">Muraena anguilla</name>
    <dbReference type="NCBI Taxonomy" id="7936"/>
    <lineage>
        <taxon>Eukaryota</taxon>
        <taxon>Metazoa</taxon>
        <taxon>Chordata</taxon>
        <taxon>Craniata</taxon>
        <taxon>Vertebrata</taxon>
        <taxon>Euteleostomi</taxon>
        <taxon>Actinopterygii</taxon>
        <taxon>Neopterygii</taxon>
        <taxon>Teleostei</taxon>
        <taxon>Anguilliformes</taxon>
        <taxon>Anguillidae</taxon>
        <taxon>Anguilla</taxon>
    </lineage>
</organism>
<dbReference type="AlphaFoldDB" id="A0A0E9UD14"/>
<sequence>MDITVLFTQKRRISPESAINIHNTTL</sequence>
<name>A0A0E9UD14_ANGAN</name>
<evidence type="ECO:0000313" key="1">
    <source>
        <dbReference type="EMBL" id="JAH63125.1"/>
    </source>
</evidence>
<dbReference type="EMBL" id="GBXM01045452">
    <property type="protein sequence ID" value="JAH63125.1"/>
    <property type="molecule type" value="Transcribed_RNA"/>
</dbReference>
<proteinExistence type="predicted"/>
<accession>A0A0E9UD14</accession>
<protein>
    <submittedName>
        <fullName evidence="1">Uncharacterized protein</fullName>
    </submittedName>
</protein>
<reference evidence="1" key="2">
    <citation type="journal article" date="2015" name="Fish Shellfish Immunol.">
        <title>Early steps in the European eel (Anguilla anguilla)-Vibrio vulnificus interaction in the gills: Role of the RtxA13 toxin.</title>
        <authorList>
            <person name="Callol A."/>
            <person name="Pajuelo D."/>
            <person name="Ebbesson L."/>
            <person name="Teles M."/>
            <person name="MacKenzie S."/>
            <person name="Amaro C."/>
        </authorList>
    </citation>
    <scope>NUCLEOTIDE SEQUENCE</scope>
</reference>
<reference evidence="1" key="1">
    <citation type="submission" date="2014-11" db="EMBL/GenBank/DDBJ databases">
        <authorList>
            <person name="Amaro Gonzalez C."/>
        </authorList>
    </citation>
    <scope>NUCLEOTIDE SEQUENCE</scope>
</reference>